<dbReference type="InterPro" id="IPR000182">
    <property type="entry name" value="GNAT_dom"/>
</dbReference>
<organism evidence="2 3">
    <name type="scientific">Actinopolymorpha pittospori</name>
    <dbReference type="NCBI Taxonomy" id="648752"/>
    <lineage>
        <taxon>Bacteria</taxon>
        <taxon>Bacillati</taxon>
        <taxon>Actinomycetota</taxon>
        <taxon>Actinomycetes</taxon>
        <taxon>Propionibacteriales</taxon>
        <taxon>Actinopolymorphaceae</taxon>
        <taxon>Actinopolymorpha</taxon>
    </lineage>
</organism>
<evidence type="ECO:0000313" key="2">
    <source>
        <dbReference type="EMBL" id="MBE1612885.1"/>
    </source>
</evidence>
<accession>A0A927RI40</accession>
<name>A0A927RI40_9ACTN</name>
<evidence type="ECO:0000313" key="3">
    <source>
        <dbReference type="Proteomes" id="UP000638648"/>
    </source>
</evidence>
<evidence type="ECO:0000259" key="1">
    <source>
        <dbReference type="PROSITE" id="PS51186"/>
    </source>
</evidence>
<dbReference type="RefSeq" id="WP_192755852.1">
    <property type="nucleotide sequence ID" value="NZ_BAABJL010000239.1"/>
</dbReference>
<dbReference type="GO" id="GO:0016747">
    <property type="term" value="F:acyltransferase activity, transferring groups other than amino-acyl groups"/>
    <property type="evidence" value="ECO:0007669"/>
    <property type="project" value="InterPro"/>
</dbReference>
<dbReference type="PROSITE" id="PS51186">
    <property type="entry name" value="GNAT"/>
    <property type="match status" value="1"/>
</dbReference>
<dbReference type="AlphaFoldDB" id="A0A927RI40"/>
<dbReference type="Gene3D" id="3.40.630.30">
    <property type="match status" value="1"/>
</dbReference>
<dbReference type="SUPFAM" id="SSF55729">
    <property type="entry name" value="Acyl-CoA N-acyltransferases (Nat)"/>
    <property type="match status" value="1"/>
</dbReference>
<reference evidence="2" key="1">
    <citation type="submission" date="2020-10" db="EMBL/GenBank/DDBJ databases">
        <title>Sequencing the genomes of 1000 actinobacteria strains.</title>
        <authorList>
            <person name="Klenk H.-P."/>
        </authorList>
    </citation>
    <scope>NUCLEOTIDE SEQUENCE</scope>
    <source>
        <strain evidence="2">DSM 45354</strain>
    </source>
</reference>
<keyword evidence="3" id="KW-1185">Reference proteome</keyword>
<proteinExistence type="predicted"/>
<protein>
    <submittedName>
        <fullName evidence="2">GNAT superfamily N-acetyltransferase</fullName>
    </submittedName>
</protein>
<sequence>MASSSRGTGLARRILDAASQYVRGWGCSILEIGCRGGTHAEDAYVGLGFRVWGRLPDGFHDHGDVRYDEVRLWLPIPDEPPAPESNSA</sequence>
<feature type="domain" description="N-acetyltransferase" evidence="1">
    <location>
        <begin position="1"/>
        <end position="77"/>
    </location>
</feature>
<comment type="caution">
    <text evidence="2">The sequence shown here is derived from an EMBL/GenBank/DDBJ whole genome shotgun (WGS) entry which is preliminary data.</text>
</comment>
<dbReference type="InterPro" id="IPR016181">
    <property type="entry name" value="Acyl_CoA_acyltransferase"/>
</dbReference>
<gene>
    <name evidence="2" type="ORF">HEB94_009733</name>
</gene>
<dbReference type="Proteomes" id="UP000638648">
    <property type="component" value="Unassembled WGS sequence"/>
</dbReference>
<dbReference type="EMBL" id="JADBEM010000001">
    <property type="protein sequence ID" value="MBE1612885.1"/>
    <property type="molecule type" value="Genomic_DNA"/>
</dbReference>